<dbReference type="InterPro" id="IPR048401">
    <property type="entry name" value="SLS1_C"/>
</dbReference>
<feature type="domain" description="SLS1 N-terminal" evidence="2">
    <location>
        <begin position="119"/>
        <end position="179"/>
    </location>
</feature>
<dbReference type="InterPro" id="IPR048400">
    <property type="entry name" value="SLS1_N"/>
</dbReference>
<evidence type="ECO:0000256" key="1">
    <source>
        <dbReference type="SAM" id="MobiDB-lite"/>
    </source>
</evidence>
<protein>
    <submittedName>
        <fullName evidence="4">Uncharacterized protein</fullName>
    </submittedName>
</protein>
<keyword evidence="5" id="KW-1185">Reference proteome</keyword>
<gene>
    <name evidence="4" type="ORF">PV10_08832</name>
</gene>
<dbReference type="HOGENOM" id="CLU_315461_0_0_1"/>
<evidence type="ECO:0000313" key="4">
    <source>
        <dbReference type="EMBL" id="KIV89252.1"/>
    </source>
</evidence>
<organism evidence="4 5">
    <name type="scientific">Exophiala mesophila</name>
    <name type="common">Black yeast-like fungus</name>
    <dbReference type="NCBI Taxonomy" id="212818"/>
    <lineage>
        <taxon>Eukaryota</taxon>
        <taxon>Fungi</taxon>
        <taxon>Dikarya</taxon>
        <taxon>Ascomycota</taxon>
        <taxon>Pezizomycotina</taxon>
        <taxon>Eurotiomycetes</taxon>
        <taxon>Chaetothyriomycetidae</taxon>
        <taxon>Chaetothyriales</taxon>
        <taxon>Herpotrichiellaceae</taxon>
        <taxon>Exophiala</taxon>
    </lineage>
</organism>
<proteinExistence type="predicted"/>
<feature type="compositionally biased region" description="Low complexity" evidence="1">
    <location>
        <begin position="28"/>
        <end position="40"/>
    </location>
</feature>
<feature type="compositionally biased region" description="Low complexity" evidence="1">
    <location>
        <begin position="513"/>
        <end position="535"/>
    </location>
</feature>
<dbReference type="OrthoDB" id="5392646at2759"/>
<feature type="compositionally biased region" description="Polar residues" evidence="1">
    <location>
        <begin position="489"/>
        <end position="511"/>
    </location>
</feature>
<dbReference type="EMBL" id="KN847525">
    <property type="protein sequence ID" value="KIV89252.1"/>
    <property type="molecule type" value="Genomic_DNA"/>
</dbReference>
<evidence type="ECO:0000259" key="3">
    <source>
        <dbReference type="Pfam" id="PF20778"/>
    </source>
</evidence>
<evidence type="ECO:0000313" key="5">
    <source>
        <dbReference type="Proteomes" id="UP000054302"/>
    </source>
</evidence>
<reference evidence="4 5" key="1">
    <citation type="submission" date="2015-01" db="EMBL/GenBank/DDBJ databases">
        <title>The Genome Sequence of Exophiala mesophila CBS40295.</title>
        <authorList>
            <consortium name="The Broad Institute Genomics Platform"/>
            <person name="Cuomo C."/>
            <person name="de Hoog S."/>
            <person name="Gorbushina A."/>
            <person name="Stielow B."/>
            <person name="Teixiera M."/>
            <person name="Abouelleil A."/>
            <person name="Chapman S.B."/>
            <person name="Priest M."/>
            <person name="Young S.K."/>
            <person name="Wortman J."/>
            <person name="Nusbaum C."/>
            <person name="Birren B."/>
        </authorList>
    </citation>
    <scope>NUCLEOTIDE SEQUENCE [LARGE SCALE GENOMIC DNA]</scope>
    <source>
        <strain evidence="4 5">CBS 40295</strain>
    </source>
</reference>
<sequence length="944" mass="105578">MFARVTRPAHVCLRCQLRLQTETLRLSSLRSPPSVSRLQSTAAAKQDDEKDEPRSLHDRQWHTGRTASLGVTSLGKPAEVIILPAVDRKIPTLPKDQEKDDNAGSLQAHIDSENEPLISEQLIENIDQVAPKFDPRERNLTVEEYTQLRRTLTVGFTVHQLRYYVKYKTSSRISKAQENRIETINLIIKGIWGHLLPVRDADSDREIDRSLQKISYRLHKLKYQYILANKNPYFKDVLDTLARTFDVKIDLYRKDRIVTISGSAYDCNACLKSLAKYVSDVTITHISAVRDLAVLSNPAYRTATKSFLEGLGRKYQLTIYKNLSAIKIYHYKNLANVAQAVREIRNAGEPRRFPHQIHVWPQNLQEQSLLQPHAVPVEANFAIAQGAWGRLTSTVPGAQLLDSSEEEKVSEELKVLEQSLDEFFYANELLRPVTSRMDMHYDMSAHFGKVLFRTSQTFTDMSGAQVPDQHLKHQKALSAPSRASESDDNATLSTTSEENEVASSNDQQAALDSTESMSQTQTEDSSQSTNESTSTPLLSNPTFTGQIGYAAQQIVTLDHWKDASSMISAGSPSGSQVLFRIILRPPDLQKGMAPTLEILGTCEDWGRGEIEITRITAIHAERSFFLLLPDQNVDVKLVRQMKHDIYFKGVEVKQAYEGVVDMLKANISKTMNLRALESLFVPILEIPMPSVLRTMVSKMNAAIAAGKAFSYGRRREFGDHKLLKIEYTQKSVEILDVDLRTMPVSTPGMKDVPMALEYMTHSGSRTVSHDLRLSEQPFHARNFKTQLTLGGFAHAAIQVARQLGHHPSSKQFGSLEFPPFPESCRAPPSTAAVEDVIINDHRKEARERAKARKASIRAEIAAKAAASAEAEGEKADAEGTPQEPQPSPQAEDSTSGETLKKKRSTKTKGPTKKKPPVKIKTKKEKRASTKKKKAKAKAKEAKKA</sequence>
<feature type="compositionally biased region" description="Basic residues" evidence="1">
    <location>
        <begin position="900"/>
        <end position="936"/>
    </location>
</feature>
<dbReference type="Pfam" id="PF20778">
    <property type="entry name" value="SLS1_C"/>
    <property type="match status" value="1"/>
</dbReference>
<feature type="domain" description="SLS1 C-terminal" evidence="3">
    <location>
        <begin position="386"/>
        <end position="644"/>
    </location>
</feature>
<dbReference type="OMA" id="EEECHAQ"/>
<feature type="compositionally biased region" description="Basic and acidic residues" evidence="1">
    <location>
        <begin position="45"/>
        <end position="61"/>
    </location>
</feature>
<feature type="region of interest" description="Disordered" evidence="1">
    <location>
        <begin position="864"/>
        <end position="944"/>
    </location>
</feature>
<dbReference type="RefSeq" id="XP_016220826.1">
    <property type="nucleotide sequence ID" value="XM_016373915.1"/>
</dbReference>
<accession>A0A0D1Z3B6</accession>
<feature type="compositionally biased region" description="Polar residues" evidence="1">
    <location>
        <begin position="888"/>
        <end position="897"/>
    </location>
</feature>
<dbReference type="VEuPathDB" id="FungiDB:PV10_08832"/>
<dbReference type="Pfam" id="PF20776">
    <property type="entry name" value="SLS1_N"/>
    <property type="match status" value="1"/>
</dbReference>
<dbReference type="GeneID" id="27326677"/>
<dbReference type="AlphaFoldDB" id="A0A0D1Z3B6"/>
<dbReference type="Proteomes" id="UP000054302">
    <property type="component" value="Unassembled WGS sequence"/>
</dbReference>
<evidence type="ECO:0000259" key="2">
    <source>
        <dbReference type="Pfam" id="PF20776"/>
    </source>
</evidence>
<feature type="region of interest" description="Disordered" evidence="1">
    <location>
        <begin position="466"/>
        <end position="541"/>
    </location>
</feature>
<feature type="region of interest" description="Disordered" evidence="1">
    <location>
        <begin position="28"/>
        <end position="63"/>
    </location>
</feature>
<dbReference type="STRING" id="212818.A0A0D1Z3B6"/>
<name>A0A0D1Z3B6_EXOME</name>